<organism evidence="3 4">
    <name type="scientific">Desulfitobacterium dichloroeliminans (strain LMG P-21439 / DCA1)</name>
    <dbReference type="NCBI Taxonomy" id="871963"/>
    <lineage>
        <taxon>Bacteria</taxon>
        <taxon>Bacillati</taxon>
        <taxon>Bacillota</taxon>
        <taxon>Clostridia</taxon>
        <taxon>Eubacteriales</taxon>
        <taxon>Desulfitobacteriaceae</taxon>
        <taxon>Desulfitobacterium</taxon>
    </lineage>
</organism>
<dbReference type="PANTHER" id="PTHR45138">
    <property type="entry name" value="REGULATORY COMPONENTS OF SENSORY TRANSDUCTION SYSTEM"/>
    <property type="match status" value="1"/>
</dbReference>
<dbReference type="EMBL" id="CP003344">
    <property type="protein sequence ID" value="AGA68656.1"/>
    <property type="molecule type" value="Genomic_DNA"/>
</dbReference>
<dbReference type="NCBIfam" id="TIGR00254">
    <property type="entry name" value="GGDEF"/>
    <property type="match status" value="1"/>
</dbReference>
<dbReference type="Pfam" id="PF00990">
    <property type="entry name" value="GGDEF"/>
    <property type="match status" value="1"/>
</dbReference>
<dbReference type="AlphaFoldDB" id="L0F7M9"/>
<dbReference type="HOGENOM" id="CLU_000445_11_16_9"/>
<dbReference type="InterPro" id="IPR000160">
    <property type="entry name" value="GGDEF_dom"/>
</dbReference>
<keyword evidence="4" id="KW-1185">Reference proteome</keyword>
<dbReference type="PROSITE" id="PS50887">
    <property type="entry name" value="GGDEF"/>
    <property type="match status" value="1"/>
</dbReference>
<dbReference type="InterPro" id="IPR029787">
    <property type="entry name" value="Nucleotide_cyclase"/>
</dbReference>
<dbReference type="eggNOG" id="COG3706">
    <property type="taxonomic scope" value="Bacteria"/>
</dbReference>
<evidence type="ECO:0000313" key="3">
    <source>
        <dbReference type="EMBL" id="AGA68656.1"/>
    </source>
</evidence>
<keyword evidence="1" id="KW-0472">Membrane</keyword>
<protein>
    <submittedName>
        <fullName evidence="3">Diguanylate cyclase (GGDEF) domain-containing protein</fullName>
    </submittedName>
</protein>
<feature type="transmembrane region" description="Helical" evidence="1">
    <location>
        <begin position="45"/>
        <end position="68"/>
    </location>
</feature>
<dbReference type="GO" id="GO:0043709">
    <property type="term" value="P:cell adhesion involved in single-species biofilm formation"/>
    <property type="evidence" value="ECO:0007669"/>
    <property type="project" value="TreeGrafter"/>
</dbReference>
<dbReference type="FunFam" id="3.30.70.270:FF:000001">
    <property type="entry name" value="Diguanylate cyclase domain protein"/>
    <property type="match status" value="1"/>
</dbReference>
<keyword evidence="1" id="KW-1133">Transmembrane helix</keyword>
<dbReference type="STRING" id="871963.Desdi_1141"/>
<dbReference type="RefSeq" id="WP_015261652.1">
    <property type="nucleotide sequence ID" value="NC_019903.1"/>
</dbReference>
<evidence type="ECO:0000256" key="1">
    <source>
        <dbReference type="SAM" id="Phobius"/>
    </source>
</evidence>
<dbReference type="KEGG" id="ddl:Desdi_1141"/>
<gene>
    <name evidence="3" type="ordered locus">Desdi_1141</name>
</gene>
<sequence>MKCNNEGIEEGTGMLKLYLFIGMIGLSVFYAWFSHLVMIPLNNNLLLHCIILGLSFGLANFLLANLYLYKHNKLKNQNELLKSRLITDNLTGLLNRRALDVELNSCNELIYSVIFIDIDNFHVFNNQYGHKAGDTVLCKVSETIKTTIRVGDRAYRYGGEEIVIILKDCNQKNAQGIAEKIRTRIDMLSNDPYSQITISLGVASCSEESEPIQDVIEKADFALLQAKCAGKNRTIVFDPKNIINA</sequence>
<name>L0F7M9_DESDL</name>
<feature type="domain" description="GGDEF" evidence="2">
    <location>
        <begin position="109"/>
        <end position="239"/>
    </location>
</feature>
<dbReference type="PANTHER" id="PTHR45138:SF9">
    <property type="entry name" value="DIGUANYLATE CYCLASE DGCM-RELATED"/>
    <property type="match status" value="1"/>
</dbReference>
<dbReference type="GO" id="GO:1902201">
    <property type="term" value="P:negative regulation of bacterial-type flagellum-dependent cell motility"/>
    <property type="evidence" value="ECO:0007669"/>
    <property type="project" value="TreeGrafter"/>
</dbReference>
<dbReference type="InterPro" id="IPR050469">
    <property type="entry name" value="Diguanylate_Cyclase"/>
</dbReference>
<evidence type="ECO:0000313" key="4">
    <source>
        <dbReference type="Proteomes" id="UP000010797"/>
    </source>
</evidence>
<dbReference type="CDD" id="cd01949">
    <property type="entry name" value="GGDEF"/>
    <property type="match status" value="1"/>
</dbReference>
<dbReference type="SMART" id="SM00267">
    <property type="entry name" value="GGDEF"/>
    <property type="match status" value="1"/>
</dbReference>
<dbReference type="InterPro" id="IPR043128">
    <property type="entry name" value="Rev_trsase/Diguanyl_cyclase"/>
</dbReference>
<feature type="transmembrane region" description="Helical" evidence="1">
    <location>
        <begin position="15"/>
        <end position="33"/>
    </location>
</feature>
<dbReference type="SUPFAM" id="SSF55073">
    <property type="entry name" value="Nucleotide cyclase"/>
    <property type="match status" value="1"/>
</dbReference>
<dbReference type="GO" id="GO:0005886">
    <property type="term" value="C:plasma membrane"/>
    <property type="evidence" value="ECO:0007669"/>
    <property type="project" value="TreeGrafter"/>
</dbReference>
<reference evidence="4" key="1">
    <citation type="submission" date="2012-02" db="EMBL/GenBank/DDBJ databases">
        <title>Complete sequence of Desulfitobacterium dichloroeliminans LMG P-21439.</title>
        <authorList>
            <person name="Lucas S."/>
            <person name="Han J."/>
            <person name="Lapidus A."/>
            <person name="Cheng J.-F."/>
            <person name="Goodwin L."/>
            <person name="Pitluck S."/>
            <person name="Peters L."/>
            <person name="Ovchinnikova G."/>
            <person name="Teshima H."/>
            <person name="Detter J.C."/>
            <person name="Han C."/>
            <person name="Tapia R."/>
            <person name="Land M."/>
            <person name="Hauser L."/>
            <person name="Kyrpides N."/>
            <person name="Ivanova N."/>
            <person name="Pagani I."/>
            <person name="Kruse T."/>
            <person name="de Vos W.M."/>
            <person name="Boon N."/>
            <person name="Smidt H."/>
            <person name="Woyke T."/>
        </authorList>
    </citation>
    <scope>NUCLEOTIDE SEQUENCE [LARGE SCALE GENOMIC DNA]</scope>
    <source>
        <strain evidence="4">LMG P-21439 / DCA1</strain>
    </source>
</reference>
<dbReference type="Proteomes" id="UP000010797">
    <property type="component" value="Chromosome"/>
</dbReference>
<dbReference type="Gene3D" id="3.30.70.270">
    <property type="match status" value="1"/>
</dbReference>
<keyword evidence="1" id="KW-0812">Transmembrane</keyword>
<evidence type="ECO:0000259" key="2">
    <source>
        <dbReference type="PROSITE" id="PS50887"/>
    </source>
</evidence>
<accession>L0F7M9</accession>
<dbReference type="GO" id="GO:0052621">
    <property type="term" value="F:diguanylate cyclase activity"/>
    <property type="evidence" value="ECO:0007669"/>
    <property type="project" value="TreeGrafter"/>
</dbReference>
<proteinExistence type="predicted"/>